<accession>A0A6P8I885</accession>
<keyword evidence="8" id="KW-0807">Transducer</keyword>
<evidence type="ECO:0000256" key="9">
    <source>
        <dbReference type="SAM" id="Phobius"/>
    </source>
</evidence>
<dbReference type="Proteomes" id="UP000515163">
    <property type="component" value="Unplaced"/>
</dbReference>
<evidence type="ECO:0000256" key="3">
    <source>
        <dbReference type="ARBA" id="ARBA00022692"/>
    </source>
</evidence>
<dbReference type="AlphaFoldDB" id="A0A6P8I885"/>
<evidence type="ECO:0000256" key="1">
    <source>
        <dbReference type="ARBA" id="ARBA00004651"/>
    </source>
</evidence>
<proteinExistence type="predicted"/>
<dbReference type="PROSITE" id="PS50262">
    <property type="entry name" value="G_PROTEIN_RECEP_F1_2"/>
    <property type="match status" value="1"/>
</dbReference>
<feature type="transmembrane region" description="Helical" evidence="9">
    <location>
        <begin position="38"/>
        <end position="63"/>
    </location>
</feature>
<dbReference type="CDD" id="cd00637">
    <property type="entry name" value="7tm_classA_rhodopsin-like"/>
    <property type="match status" value="1"/>
</dbReference>
<evidence type="ECO:0000259" key="10">
    <source>
        <dbReference type="PROSITE" id="PS50262"/>
    </source>
</evidence>
<dbReference type="Gene3D" id="1.20.1070.10">
    <property type="entry name" value="Rhodopsin 7-helix transmembrane proteins"/>
    <property type="match status" value="1"/>
</dbReference>
<keyword evidence="11" id="KW-1185">Reference proteome</keyword>
<dbReference type="OrthoDB" id="5952326at2759"/>
<feature type="transmembrane region" description="Helical" evidence="9">
    <location>
        <begin position="283"/>
        <end position="302"/>
    </location>
</feature>
<dbReference type="GO" id="GO:0004930">
    <property type="term" value="F:G protein-coupled receptor activity"/>
    <property type="evidence" value="ECO:0007669"/>
    <property type="project" value="UniProtKB-KW"/>
</dbReference>
<keyword evidence="7" id="KW-0675">Receptor</keyword>
<evidence type="ECO:0000256" key="7">
    <source>
        <dbReference type="ARBA" id="ARBA00023170"/>
    </source>
</evidence>
<protein>
    <submittedName>
        <fullName evidence="12">Olfactory receptor 2M4-like</fullName>
    </submittedName>
</protein>
<dbReference type="InterPro" id="IPR000276">
    <property type="entry name" value="GPCR_Rhodpsn"/>
</dbReference>
<dbReference type="Pfam" id="PF00001">
    <property type="entry name" value="7tm_1"/>
    <property type="match status" value="1"/>
</dbReference>
<keyword evidence="3 9" id="KW-0812">Transmembrane</keyword>
<evidence type="ECO:0000256" key="8">
    <source>
        <dbReference type="ARBA" id="ARBA00023224"/>
    </source>
</evidence>
<feature type="transmembrane region" description="Helical" evidence="9">
    <location>
        <begin position="243"/>
        <end position="263"/>
    </location>
</feature>
<keyword evidence="4 9" id="KW-1133">Transmembrane helix</keyword>
<evidence type="ECO:0000256" key="4">
    <source>
        <dbReference type="ARBA" id="ARBA00022989"/>
    </source>
</evidence>
<feature type="transmembrane region" description="Helical" evidence="9">
    <location>
        <begin position="156"/>
        <end position="178"/>
    </location>
</feature>
<dbReference type="FunCoup" id="A0A6P8I885">
    <property type="interactions" value="490"/>
</dbReference>
<evidence type="ECO:0000313" key="11">
    <source>
        <dbReference type="Proteomes" id="UP000515163"/>
    </source>
</evidence>
<gene>
    <name evidence="12" type="primary">LOC116297233</name>
</gene>
<evidence type="ECO:0000256" key="2">
    <source>
        <dbReference type="ARBA" id="ARBA00022475"/>
    </source>
</evidence>
<comment type="subcellular location">
    <subcellularLocation>
        <location evidence="1">Cell membrane</location>
        <topology evidence="1">Multi-pass membrane protein</topology>
    </subcellularLocation>
</comment>
<dbReference type="GeneID" id="116297233"/>
<dbReference type="InParanoid" id="A0A6P8I885"/>
<dbReference type="SUPFAM" id="SSF81321">
    <property type="entry name" value="Family A G protein-coupled receptor-like"/>
    <property type="match status" value="1"/>
</dbReference>
<dbReference type="PANTHER" id="PTHR24249">
    <property type="entry name" value="HISTAMINE RECEPTOR-RELATED G-PROTEIN COUPLED RECEPTOR"/>
    <property type="match status" value="1"/>
</dbReference>
<evidence type="ECO:0000313" key="12">
    <source>
        <dbReference type="RefSeq" id="XP_031561282.1"/>
    </source>
</evidence>
<dbReference type="GO" id="GO:0005886">
    <property type="term" value="C:plasma membrane"/>
    <property type="evidence" value="ECO:0007669"/>
    <property type="project" value="UniProtKB-SubCell"/>
</dbReference>
<organism evidence="11 12">
    <name type="scientific">Actinia tenebrosa</name>
    <name type="common">Australian red waratah sea anemone</name>
    <dbReference type="NCBI Taxonomy" id="6105"/>
    <lineage>
        <taxon>Eukaryota</taxon>
        <taxon>Metazoa</taxon>
        <taxon>Cnidaria</taxon>
        <taxon>Anthozoa</taxon>
        <taxon>Hexacorallia</taxon>
        <taxon>Actiniaria</taxon>
        <taxon>Actiniidae</taxon>
        <taxon>Actinia</taxon>
    </lineage>
</organism>
<name>A0A6P8I885_ACTTE</name>
<evidence type="ECO:0000256" key="5">
    <source>
        <dbReference type="ARBA" id="ARBA00023040"/>
    </source>
</evidence>
<feature type="transmembrane region" description="Helical" evidence="9">
    <location>
        <begin position="184"/>
        <end position="206"/>
    </location>
</feature>
<dbReference type="InterPro" id="IPR050569">
    <property type="entry name" value="TAAR"/>
</dbReference>
<dbReference type="InterPro" id="IPR017452">
    <property type="entry name" value="GPCR_Rhodpsn_7TM"/>
</dbReference>
<feature type="transmembrane region" description="Helical" evidence="9">
    <location>
        <begin position="75"/>
        <end position="94"/>
    </location>
</feature>
<dbReference type="PRINTS" id="PR00237">
    <property type="entry name" value="GPCRRHODOPSN"/>
</dbReference>
<dbReference type="KEGG" id="aten:116297233"/>
<keyword evidence="6 9" id="KW-0472">Membrane</keyword>
<keyword evidence="2" id="KW-1003">Cell membrane</keyword>
<reference evidence="12" key="1">
    <citation type="submission" date="2025-08" db="UniProtKB">
        <authorList>
            <consortium name="RefSeq"/>
        </authorList>
    </citation>
    <scope>IDENTIFICATION</scope>
    <source>
        <tissue evidence="12">Tentacle</tissue>
    </source>
</reference>
<evidence type="ECO:0000256" key="6">
    <source>
        <dbReference type="ARBA" id="ARBA00023136"/>
    </source>
</evidence>
<feature type="domain" description="G-protein coupled receptors family 1 profile" evidence="10">
    <location>
        <begin position="54"/>
        <end position="299"/>
    </location>
</feature>
<keyword evidence="5" id="KW-0297">G-protein coupled receptor</keyword>
<sequence>MAGNISINISTLKKCCIHVGPILWGSSSFNEAAKVSTILAITLNVLTMPMTLFLNALIIFVVWKNPSLQVERVIVLAYLALTDFLVGLICQPFLIAREILQLKSIEGNCGLETVFFLAIGLLKGAEFYQIAVISYERYVAIIHPYLYPTRITVKRLIFATIGLWTLNTVVVLLSFLTLALGVSLYLGALSTILKIFISICMVYWYAKIFTVLRRQKRLIGQQNPNVNMNNPHFQRRHKGAMTAVLLPVCLLFSLIPVFVVMISRRVFGHTFQQSLAWLIVQQWAETVAILTALLNTIIYGLATRGVREKSWEALCFRRDSDEVISQNAFVLNPLHILRHMNS</sequence>
<dbReference type="RefSeq" id="XP_031561282.1">
    <property type="nucleotide sequence ID" value="XM_031705422.1"/>
</dbReference>